<dbReference type="PANTHER" id="PTHR40252">
    <property type="entry name" value="BLR0328 PROTEIN"/>
    <property type="match status" value="1"/>
</dbReference>
<dbReference type="KEGG" id="sde:Sde_1899"/>
<dbReference type="SMART" id="SM00897">
    <property type="entry name" value="FIST"/>
    <property type="match status" value="1"/>
</dbReference>
<protein>
    <submittedName>
        <fullName evidence="3">Uncharacterized protein</fullName>
    </submittedName>
</protein>
<accession>Q21JH0</accession>
<organism evidence="3 4">
    <name type="scientific">Saccharophagus degradans (strain 2-40 / ATCC 43961 / DSM 17024)</name>
    <dbReference type="NCBI Taxonomy" id="203122"/>
    <lineage>
        <taxon>Bacteria</taxon>
        <taxon>Pseudomonadati</taxon>
        <taxon>Pseudomonadota</taxon>
        <taxon>Gammaproteobacteria</taxon>
        <taxon>Cellvibrionales</taxon>
        <taxon>Cellvibrionaceae</taxon>
        <taxon>Saccharophagus</taxon>
    </lineage>
</organism>
<evidence type="ECO:0000259" key="1">
    <source>
        <dbReference type="SMART" id="SM00897"/>
    </source>
</evidence>
<dbReference type="HOGENOM" id="CLU_052774_2_0_6"/>
<reference evidence="3 4" key="1">
    <citation type="journal article" date="2008" name="PLoS Genet.">
        <title>Complete genome sequence of the complex carbohydrate-degrading marine bacterium, Saccharophagus degradans strain 2-40 T.</title>
        <authorList>
            <person name="Weiner R.M."/>
            <person name="Taylor L.E.II."/>
            <person name="Henrissat B."/>
            <person name="Hauser L."/>
            <person name="Land M."/>
            <person name="Coutinho P.M."/>
            <person name="Rancurel C."/>
            <person name="Saunders E.H."/>
            <person name="Longmire A.G."/>
            <person name="Zhang H."/>
            <person name="Bayer E.A."/>
            <person name="Gilbert H.J."/>
            <person name="Larimer F."/>
            <person name="Zhulin I.B."/>
            <person name="Ekborg N.A."/>
            <person name="Lamed R."/>
            <person name="Richardson P.M."/>
            <person name="Borovok I."/>
            <person name="Hutcheson S."/>
        </authorList>
    </citation>
    <scope>NUCLEOTIDE SEQUENCE [LARGE SCALE GENOMIC DNA]</scope>
    <source>
        <strain evidence="4">2-40 / ATCC 43961 / DSM 17024</strain>
    </source>
</reference>
<dbReference type="eggNOG" id="COG3287">
    <property type="taxonomic scope" value="Bacteria"/>
</dbReference>
<dbReference type="PANTHER" id="PTHR40252:SF2">
    <property type="entry name" value="BLR0328 PROTEIN"/>
    <property type="match status" value="1"/>
</dbReference>
<sequence length="395" mass="43073">MAIHLFYTYHLKAVFKDRRNMNVQQYSINTLPLEPTQETDLVFIFSGEHRDEFAANYERARTAFPCATIVGCSTAGEIEDTRVTSNHCVITAVTFKNTSTFSVCAEVTDIAHSKRAGAQLAQKLLAHRNTPLKHIFVLSDGLNVNGSELVTGLVESVPSYISVTGGLAGDNGDFTFTQTIANGAPKTGQVVAVGFYGDGIHVGHGCMGGWDPFGTERLITRSQANVLYELDGKPALQLYKQHLGEHAQSLPSAGLLFPLTIREEGSNTTLVRTILGVDEKDQSVTFAGNVPTGQYARFMKANFSRLVSGAENAANESVKHFNSDEAELAVLVSCVGRKMILKQRTEEEVEAVRSVLGPQVAVTGFYSYGEISPHTPTAKCELHNQTMTITTFWEE</sequence>
<dbReference type="InterPro" id="IPR019494">
    <property type="entry name" value="FIST_C"/>
</dbReference>
<evidence type="ECO:0000313" key="4">
    <source>
        <dbReference type="Proteomes" id="UP000001947"/>
    </source>
</evidence>
<name>Q21JH0_SACD2</name>
<dbReference type="SMART" id="SM01204">
    <property type="entry name" value="FIST_C"/>
    <property type="match status" value="1"/>
</dbReference>
<keyword evidence="4" id="KW-1185">Reference proteome</keyword>
<dbReference type="Proteomes" id="UP000001947">
    <property type="component" value="Chromosome"/>
</dbReference>
<dbReference type="InterPro" id="IPR013702">
    <property type="entry name" value="FIST_domain_N"/>
</dbReference>
<dbReference type="STRING" id="203122.Sde_1899"/>
<dbReference type="EMBL" id="CP000282">
    <property type="protein sequence ID" value="ABD81159.1"/>
    <property type="molecule type" value="Genomic_DNA"/>
</dbReference>
<feature type="domain" description="FIST C-domain" evidence="2">
    <location>
        <begin position="235"/>
        <end position="374"/>
    </location>
</feature>
<evidence type="ECO:0000313" key="3">
    <source>
        <dbReference type="EMBL" id="ABD81159.1"/>
    </source>
</evidence>
<gene>
    <name evidence="3" type="ordered locus">Sde_1899</name>
</gene>
<dbReference type="Pfam" id="PF08495">
    <property type="entry name" value="FIST"/>
    <property type="match status" value="1"/>
</dbReference>
<feature type="domain" description="FIST" evidence="1">
    <location>
        <begin position="38"/>
        <end position="234"/>
    </location>
</feature>
<proteinExistence type="predicted"/>
<evidence type="ECO:0000259" key="2">
    <source>
        <dbReference type="SMART" id="SM01204"/>
    </source>
</evidence>
<dbReference type="AlphaFoldDB" id="Q21JH0"/>
<dbReference type="Pfam" id="PF10442">
    <property type="entry name" value="FIST_C"/>
    <property type="match status" value="1"/>
</dbReference>